<dbReference type="AlphaFoldDB" id="A0A326UJP6"/>
<keyword evidence="2" id="KW-1185">Reference proteome</keyword>
<comment type="caution">
    <text evidence="1">The sequence shown here is derived from an EMBL/GenBank/DDBJ whole genome shotgun (WGS) entry which is preliminary data.</text>
</comment>
<gene>
    <name evidence="1" type="ORF">EI42_01026</name>
</gene>
<name>A0A326UJP6_THEHA</name>
<evidence type="ECO:0000313" key="1">
    <source>
        <dbReference type="EMBL" id="PZW36840.1"/>
    </source>
</evidence>
<protein>
    <submittedName>
        <fullName evidence="1">Uncharacterized protein</fullName>
    </submittedName>
</protein>
<dbReference type="InterPro" id="IPR015797">
    <property type="entry name" value="NUDIX_hydrolase-like_dom_sf"/>
</dbReference>
<dbReference type="Gene3D" id="3.90.79.10">
    <property type="entry name" value="Nucleoside Triphosphate Pyrophosphohydrolase"/>
    <property type="match status" value="1"/>
</dbReference>
<dbReference type="EMBL" id="QKUF01000001">
    <property type="protein sequence ID" value="PZW36840.1"/>
    <property type="molecule type" value="Genomic_DNA"/>
</dbReference>
<dbReference type="SUPFAM" id="SSF55811">
    <property type="entry name" value="Nudix"/>
    <property type="match status" value="1"/>
</dbReference>
<proteinExistence type="predicted"/>
<sequence length="90" mass="9880">MLELGESAEEADIREVYAETGAHITVAYFQEVYTRYKDDYPNGGQAQPIAFVFVCLIRGGNALDRWRGDAAFLPGNESSSLCSISSNGIR</sequence>
<evidence type="ECO:0000313" key="2">
    <source>
        <dbReference type="Proteomes" id="UP000248806"/>
    </source>
</evidence>
<accession>A0A326UJP6</accession>
<reference evidence="1 2" key="1">
    <citation type="submission" date="2018-06" db="EMBL/GenBank/DDBJ databases">
        <title>Genomic Encyclopedia of Archaeal and Bacterial Type Strains, Phase II (KMG-II): from individual species to whole genera.</title>
        <authorList>
            <person name="Goeker M."/>
        </authorList>
    </citation>
    <scope>NUCLEOTIDE SEQUENCE [LARGE SCALE GENOMIC DNA]</scope>
    <source>
        <strain evidence="1 2">ATCC BAA-1881</strain>
    </source>
</reference>
<organism evidence="1 2">
    <name type="scientific">Thermosporothrix hazakensis</name>
    <dbReference type="NCBI Taxonomy" id="644383"/>
    <lineage>
        <taxon>Bacteria</taxon>
        <taxon>Bacillati</taxon>
        <taxon>Chloroflexota</taxon>
        <taxon>Ktedonobacteria</taxon>
        <taxon>Ktedonobacterales</taxon>
        <taxon>Thermosporotrichaceae</taxon>
        <taxon>Thermosporothrix</taxon>
    </lineage>
</organism>
<dbReference type="Proteomes" id="UP000248806">
    <property type="component" value="Unassembled WGS sequence"/>
</dbReference>